<accession>A0A8I2YFR4</accession>
<name>A0A8I2YFR4_9AGAM</name>
<comment type="caution">
    <text evidence="1">The sequence shown here is derived from an EMBL/GenBank/DDBJ whole genome shotgun (WGS) entry which is preliminary data.</text>
</comment>
<gene>
    <name evidence="1" type="ORF">JVT61DRAFT_10987</name>
</gene>
<proteinExistence type="predicted"/>
<evidence type="ECO:0000313" key="1">
    <source>
        <dbReference type="EMBL" id="KAG6370783.1"/>
    </source>
</evidence>
<sequence length="138" mass="15466">MEACHIGVEYFHILAHTKLLIEESYHAVAYTAPPLVQPASCTMPLRCEASWKDEWWNGVARQLLHPEDPCHSNKILALLGTAEVPGVCVACKEAVTSKIMQSDALQQEETLGNITMLEVMELQTDKHFRASFRQLNSC</sequence>
<protein>
    <submittedName>
        <fullName evidence="1">Uncharacterized protein</fullName>
    </submittedName>
</protein>
<dbReference type="EMBL" id="JAGFBS010000044">
    <property type="protein sequence ID" value="KAG6370783.1"/>
    <property type="molecule type" value="Genomic_DNA"/>
</dbReference>
<organism evidence="1 2">
    <name type="scientific">Boletus reticuloceps</name>
    <dbReference type="NCBI Taxonomy" id="495285"/>
    <lineage>
        <taxon>Eukaryota</taxon>
        <taxon>Fungi</taxon>
        <taxon>Dikarya</taxon>
        <taxon>Basidiomycota</taxon>
        <taxon>Agaricomycotina</taxon>
        <taxon>Agaricomycetes</taxon>
        <taxon>Agaricomycetidae</taxon>
        <taxon>Boletales</taxon>
        <taxon>Boletineae</taxon>
        <taxon>Boletaceae</taxon>
        <taxon>Boletoideae</taxon>
        <taxon>Boletus</taxon>
    </lineage>
</organism>
<evidence type="ECO:0000313" key="2">
    <source>
        <dbReference type="Proteomes" id="UP000683000"/>
    </source>
</evidence>
<reference evidence="1" key="1">
    <citation type="submission" date="2021-03" db="EMBL/GenBank/DDBJ databases">
        <title>Evolutionary innovations through gain and loss of genes in the ectomycorrhizal Boletales.</title>
        <authorList>
            <person name="Wu G."/>
            <person name="Miyauchi S."/>
            <person name="Morin E."/>
            <person name="Yang Z.-L."/>
            <person name="Xu J."/>
            <person name="Martin F.M."/>
        </authorList>
    </citation>
    <scope>NUCLEOTIDE SEQUENCE</scope>
    <source>
        <strain evidence="1">BR01</strain>
    </source>
</reference>
<dbReference type="OrthoDB" id="2804507at2759"/>
<keyword evidence="2" id="KW-1185">Reference proteome</keyword>
<dbReference type="AlphaFoldDB" id="A0A8I2YFR4"/>
<dbReference type="Proteomes" id="UP000683000">
    <property type="component" value="Unassembled WGS sequence"/>
</dbReference>